<evidence type="ECO:0000256" key="1">
    <source>
        <dbReference type="ARBA" id="ARBA00022475"/>
    </source>
</evidence>
<keyword evidence="1" id="KW-1003">Cell membrane</keyword>
<dbReference type="SUPFAM" id="SSF53300">
    <property type="entry name" value="vWA-like"/>
    <property type="match status" value="1"/>
</dbReference>
<evidence type="ECO:0000259" key="6">
    <source>
        <dbReference type="PROSITE" id="PS50234"/>
    </source>
</evidence>
<keyword evidence="2 5" id="KW-0812">Transmembrane</keyword>
<accession>A0A7T7XMD2</accession>
<evidence type="ECO:0000256" key="4">
    <source>
        <dbReference type="ARBA" id="ARBA00023136"/>
    </source>
</evidence>
<dbReference type="PROSITE" id="PS50234">
    <property type="entry name" value="VWFA"/>
    <property type="match status" value="1"/>
</dbReference>
<sequence>MSFDKPAVLYLLFLLIPLGIAAASVTRRRIKVLITFLAPQGGEDRQDSMRRFSAVYSLSAVFFLVFLASITVAMAGPRWGSRLVPELRKGVDVVFAVDVSRSMNARDVAPSRLGRAVSIAGTIVRDSGGIRFALALGRGSGVLAVPLTDDSEALLTYFESLSGSSLTGTGTNLEHLLDAAAGAFQDSFSTRRQLILFSDGEALSGALSAAAERLRDADISLIAVALGTEAGSPVPMGPGSDRFLLQDGGSPVVSSLRPDSLRHAADRTGGFYIDGSRNDAASLLGEYINSLAVDSAVGGYRRETKAQWHIFIVAGLAALALSVLIGRALGGRQ</sequence>
<evidence type="ECO:0000313" key="8">
    <source>
        <dbReference type="Proteomes" id="UP000595917"/>
    </source>
</evidence>
<evidence type="ECO:0000256" key="2">
    <source>
        <dbReference type="ARBA" id="ARBA00022692"/>
    </source>
</evidence>
<dbReference type="InterPro" id="IPR036465">
    <property type="entry name" value="vWFA_dom_sf"/>
</dbReference>
<dbReference type="PANTHER" id="PTHR22550">
    <property type="entry name" value="SPORE GERMINATION PROTEIN"/>
    <property type="match status" value="1"/>
</dbReference>
<dbReference type="CDD" id="cd00198">
    <property type="entry name" value="vWFA"/>
    <property type="match status" value="1"/>
</dbReference>
<name>A0A7T7XMD2_9SPIR</name>
<dbReference type="Proteomes" id="UP000595917">
    <property type="component" value="Chromosome"/>
</dbReference>
<organism evidence="7 8">
    <name type="scientific">Breznakiella homolactica</name>
    <dbReference type="NCBI Taxonomy" id="2798577"/>
    <lineage>
        <taxon>Bacteria</taxon>
        <taxon>Pseudomonadati</taxon>
        <taxon>Spirochaetota</taxon>
        <taxon>Spirochaetia</taxon>
        <taxon>Spirochaetales</taxon>
        <taxon>Breznakiellaceae</taxon>
        <taxon>Breznakiella</taxon>
    </lineage>
</organism>
<evidence type="ECO:0000256" key="3">
    <source>
        <dbReference type="ARBA" id="ARBA00022989"/>
    </source>
</evidence>
<dbReference type="EMBL" id="CP067089">
    <property type="protein sequence ID" value="QQO08951.1"/>
    <property type="molecule type" value="Genomic_DNA"/>
</dbReference>
<dbReference type="PANTHER" id="PTHR22550:SF5">
    <property type="entry name" value="LEUCINE ZIPPER PROTEIN 4"/>
    <property type="match status" value="1"/>
</dbReference>
<evidence type="ECO:0000313" key="7">
    <source>
        <dbReference type="EMBL" id="QQO08951.1"/>
    </source>
</evidence>
<feature type="transmembrane region" description="Helical" evidence="5">
    <location>
        <begin position="310"/>
        <end position="330"/>
    </location>
</feature>
<feature type="domain" description="VWFA" evidence="6">
    <location>
        <begin position="92"/>
        <end position="291"/>
    </location>
</feature>
<protein>
    <submittedName>
        <fullName evidence="7">VWA domain-containing protein</fullName>
    </submittedName>
</protein>
<keyword evidence="8" id="KW-1185">Reference proteome</keyword>
<dbReference type="RefSeq" id="WP_215626256.1">
    <property type="nucleotide sequence ID" value="NZ_CP067089.2"/>
</dbReference>
<feature type="transmembrane region" description="Helical" evidence="5">
    <location>
        <begin position="54"/>
        <end position="75"/>
    </location>
</feature>
<dbReference type="KEGG" id="bhc:JFL75_18775"/>
<keyword evidence="3 5" id="KW-1133">Transmembrane helix</keyword>
<reference evidence="7" key="1">
    <citation type="submission" date="2021-01" db="EMBL/GenBank/DDBJ databases">
        <title>Description of Breznakiella homolactica.</title>
        <authorList>
            <person name="Song Y."/>
            <person name="Brune A."/>
        </authorList>
    </citation>
    <scope>NUCLEOTIDE SEQUENCE</scope>
    <source>
        <strain evidence="7">RmG30</strain>
    </source>
</reference>
<dbReference type="InterPro" id="IPR050768">
    <property type="entry name" value="UPF0353/GerABKA_families"/>
</dbReference>
<proteinExistence type="predicted"/>
<gene>
    <name evidence="7" type="ORF">JFL75_18775</name>
</gene>
<dbReference type="Pfam" id="PF13519">
    <property type="entry name" value="VWA_2"/>
    <property type="match status" value="1"/>
</dbReference>
<dbReference type="AlphaFoldDB" id="A0A7T7XMD2"/>
<keyword evidence="4 5" id="KW-0472">Membrane</keyword>
<dbReference type="SMART" id="SM00327">
    <property type="entry name" value="VWA"/>
    <property type="match status" value="1"/>
</dbReference>
<dbReference type="InterPro" id="IPR002035">
    <property type="entry name" value="VWF_A"/>
</dbReference>
<dbReference type="Gene3D" id="3.40.50.410">
    <property type="entry name" value="von Willebrand factor, type A domain"/>
    <property type="match status" value="1"/>
</dbReference>
<evidence type="ECO:0000256" key="5">
    <source>
        <dbReference type="SAM" id="Phobius"/>
    </source>
</evidence>